<evidence type="ECO:0000313" key="3">
    <source>
        <dbReference type="Proteomes" id="UP000069443"/>
    </source>
</evidence>
<proteinExistence type="predicted"/>
<dbReference type="Gene3D" id="3.40.50.1820">
    <property type="entry name" value="alpha/beta hydrolase"/>
    <property type="match status" value="1"/>
</dbReference>
<dbReference type="GO" id="GO:0046464">
    <property type="term" value="P:acylglycerol catabolic process"/>
    <property type="evidence" value="ECO:0007669"/>
    <property type="project" value="TreeGrafter"/>
</dbReference>
<reference evidence="3" key="1">
    <citation type="journal article" date="2016" name="Genome Announc.">
        <title>Draft Genome Sequences of Five Rapidly Growing Mycobacterium Species, M. thermoresistibile, M. fortuitum subsp. acetamidolyticum, M. canariasense, M. brisbanense, and M. novocastrense.</title>
        <authorList>
            <person name="Katahira K."/>
            <person name="Ogura Y."/>
            <person name="Gotoh Y."/>
            <person name="Hayashi T."/>
        </authorList>
    </citation>
    <scope>NUCLEOTIDE SEQUENCE [LARGE SCALE GENOMIC DNA]</scope>
    <source>
        <strain evidence="3">JCM15298</strain>
    </source>
</reference>
<comment type="caution">
    <text evidence="2">The sequence shown here is derived from an EMBL/GenBank/DDBJ whole genome shotgun (WGS) entry which is preliminary data.</text>
</comment>
<dbReference type="InterPro" id="IPR050266">
    <property type="entry name" value="AB_hydrolase_sf"/>
</dbReference>
<dbReference type="PANTHER" id="PTHR43798:SF5">
    <property type="entry name" value="MONOACYLGLYCEROL LIPASE ABHD6"/>
    <property type="match status" value="1"/>
</dbReference>
<dbReference type="RefSeq" id="WP_062659404.1">
    <property type="nucleotide sequence ID" value="NZ_BCSY01000086.1"/>
</dbReference>
<accession>A0A100WI98</accession>
<evidence type="ECO:0000259" key="1">
    <source>
        <dbReference type="Pfam" id="PF12697"/>
    </source>
</evidence>
<reference evidence="3" key="2">
    <citation type="submission" date="2016-02" db="EMBL/GenBank/DDBJ databases">
        <title>Draft genome sequence of five rapidly growing Mycobacterium species.</title>
        <authorList>
            <person name="Katahira K."/>
            <person name="Gotou Y."/>
            <person name="Iida K."/>
            <person name="Ogura Y."/>
            <person name="Hayashi T."/>
        </authorList>
    </citation>
    <scope>NUCLEOTIDE SEQUENCE [LARGE SCALE GENOMIC DNA]</scope>
    <source>
        <strain evidence="3">JCM15298</strain>
    </source>
</reference>
<dbReference type="STRING" id="228230.RMCC_5561"/>
<dbReference type="EMBL" id="BCSY01000086">
    <property type="protein sequence ID" value="GAS98596.1"/>
    <property type="molecule type" value="Genomic_DNA"/>
</dbReference>
<name>A0A100WI98_MYCCR</name>
<keyword evidence="2" id="KW-0378">Hydrolase</keyword>
<keyword evidence="3" id="KW-1185">Reference proteome</keyword>
<organism evidence="2 3">
    <name type="scientific">Mycolicibacterium canariasense</name>
    <name type="common">Mycobacterium canariasense</name>
    <dbReference type="NCBI Taxonomy" id="228230"/>
    <lineage>
        <taxon>Bacteria</taxon>
        <taxon>Bacillati</taxon>
        <taxon>Actinomycetota</taxon>
        <taxon>Actinomycetes</taxon>
        <taxon>Mycobacteriales</taxon>
        <taxon>Mycobacteriaceae</taxon>
        <taxon>Mycolicibacterium</taxon>
    </lineage>
</organism>
<gene>
    <name evidence="2" type="ORF">RMCC_5561</name>
</gene>
<protein>
    <submittedName>
        <fullName evidence="2">Alpha/beta hydrolase fold protein</fullName>
    </submittedName>
</protein>
<dbReference type="AlphaFoldDB" id="A0A100WI98"/>
<evidence type="ECO:0000313" key="2">
    <source>
        <dbReference type="EMBL" id="GAS98596.1"/>
    </source>
</evidence>
<dbReference type="SUPFAM" id="SSF53474">
    <property type="entry name" value="alpha/beta-Hydrolases"/>
    <property type="match status" value="1"/>
</dbReference>
<dbReference type="PANTHER" id="PTHR43798">
    <property type="entry name" value="MONOACYLGLYCEROL LIPASE"/>
    <property type="match status" value="1"/>
</dbReference>
<dbReference type="InterPro" id="IPR000073">
    <property type="entry name" value="AB_hydrolase_1"/>
</dbReference>
<dbReference type="InterPro" id="IPR029058">
    <property type="entry name" value="AB_hydrolase_fold"/>
</dbReference>
<feature type="domain" description="AB hydrolase-1" evidence="1">
    <location>
        <begin position="43"/>
        <end position="290"/>
    </location>
</feature>
<sequence>MSTQPSSGVSAFGSVAFAHTWDGRKLQYMTAIPTRDEHPDTVVVFESGLGSAHTFWGLVQAHMATHVRTIVYCRAGYGRSDIDLEPRTVARMAKDLHAMIVAATADQPSSKVILVGHSLGAAIVAHLAATASPAIRIAGLVLVDGVWADMPALRGSAYRRSLRLYAGGIQALAHLGVTRWITRALVDSMLPGAYADEAKSYELTVAATRSRARETQGWIDDLTTTAARTSFPNIPAIVLSAARTSLGGAKTHADIIKSHQQVAHNAARGKHRIIESSHNMLFDRPQAITEAINDVLNTWSVNTDPPCDPQE</sequence>
<dbReference type="Pfam" id="PF12697">
    <property type="entry name" value="Abhydrolase_6"/>
    <property type="match status" value="1"/>
</dbReference>
<dbReference type="GO" id="GO:0016020">
    <property type="term" value="C:membrane"/>
    <property type="evidence" value="ECO:0007669"/>
    <property type="project" value="TreeGrafter"/>
</dbReference>
<dbReference type="Proteomes" id="UP000069443">
    <property type="component" value="Unassembled WGS sequence"/>
</dbReference>
<dbReference type="GO" id="GO:0047372">
    <property type="term" value="F:monoacylglycerol lipase activity"/>
    <property type="evidence" value="ECO:0007669"/>
    <property type="project" value="TreeGrafter"/>
</dbReference>